<dbReference type="PANTHER" id="PTHR43713:SF3">
    <property type="entry name" value="GLUTAMATE-1-SEMIALDEHYDE 2,1-AMINOMUTASE 1, CHLOROPLASTIC-RELATED"/>
    <property type="match status" value="1"/>
</dbReference>
<dbReference type="Pfam" id="PF00202">
    <property type="entry name" value="Aminotran_3"/>
    <property type="match status" value="1"/>
</dbReference>
<evidence type="ECO:0000313" key="3">
    <source>
        <dbReference type="EMBL" id="SUZ82476.1"/>
    </source>
</evidence>
<name>A0A381QSW1_9ZZZZ</name>
<dbReference type="InterPro" id="IPR005814">
    <property type="entry name" value="Aminotrans_3"/>
</dbReference>
<evidence type="ECO:0000256" key="2">
    <source>
        <dbReference type="ARBA" id="ARBA00022898"/>
    </source>
</evidence>
<evidence type="ECO:0000256" key="1">
    <source>
        <dbReference type="ARBA" id="ARBA00001933"/>
    </source>
</evidence>
<dbReference type="EMBL" id="UINC01001508">
    <property type="protein sequence ID" value="SUZ82476.1"/>
    <property type="molecule type" value="Genomic_DNA"/>
</dbReference>
<dbReference type="AlphaFoldDB" id="A0A381QSW1"/>
<protein>
    <recommendedName>
        <fullName evidence="4">Glutamate-1-semialdehyde 2,1-aminomutase</fullName>
    </recommendedName>
</protein>
<dbReference type="PROSITE" id="PS00600">
    <property type="entry name" value="AA_TRANSFER_CLASS_3"/>
    <property type="match status" value="1"/>
</dbReference>
<dbReference type="InterPro" id="IPR015424">
    <property type="entry name" value="PyrdxlP-dep_Trfase"/>
</dbReference>
<dbReference type="InterPro" id="IPR049704">
    <property type="entry name" value="Aminotrans_3_PPA_site"/>
</dbReference>
<dbReference type="GO" id="GO:0008483">
    <property type="term" value="F:transaminase activity"/>
    <property type="evidence" value="ECO:0007669"/>
    <property type="project" value="InterPro"/>
</dbReference>
<accession>A0A381QSW1</accession>
<gene>
    <name evidence="3" type="ORF">METZ01_LOCUS35330</name>
</gene>
<organism evidence="3">
    <name type="scientific">marine metagenome</name>
    <dbReference type="NCBI Taxonomy" id="408172"/>
    <lineage>
        <taxon>unclassified sequences</taxon>
        <taxon>metagenomes</taxon>
        <taxon>ecological metagenomes</taxon>
    </lineage>
</organism>
<dbReference type="GO" id="GO:0030170">
    <property type="term" value="F:pyridoxal phosphate binding"/>
    <property type="evidence" value="ECO:0007669"/>
    <property type="project" value="InterPro"/>
</dbReference>
<reference evidence="3" key="1">
    <citation type="submission" date="2018-05" db="EMBL/GenBank/DDBJ databases">
        <authorList>
            <person name="Lanie J.A."/>
            <person name="Ng W.-L."/>
            <person name="Kazmierczak K.M."/>
            <person name="Andrzejewski T.M."/>
            <person name="Davidsen T.M."/>
            <person name="Wayne K.J."/>
            <person name="Tettelin H."/>
            <person name="Glass J.I."/>
            <person name="Rusch D."/>
            <person name="Podicherti R."/>
            <person name="Tsui H.-C.T."/>
            <person name="Winkler M.E."/>
        </authorList>
    </citation>
    <scope>NUCLEOTIDE SEQUENCE</scope>
</reference>
<dbReference type="Gene3D" id="3.40.640.10">
    <property type="entry name" value="Type I PLP-dependent aspartate aminotransferase-like (Major domain)"/>
    <property type="match status" value="1"/>
</dbReference>
<keyword evidence="2" id="KW-0663">Pyridoxal phosphate</keyword>
<dbReference type="SUPFAM" id="SSF53383">
    <property type="entry name" value="PLP-dependent transferases"/>
    <property type="match status" value="1"/>
</dbReference>
<sequence length="402" mass="44547">MERDNELRERAAQVIPGGMYGHMSVLRRMPPEYPQYFERADGCRLWDVDGNEYIDYMCSYGPMIAGYGNPRIRAAADAQRARLDIANAPAAVIVDLAERLVQQVTHAEWAMFAKNGNDATTICVMCARARADNPVILVANGAYHGAQPWANYMSKGTPNDEHQYFHPYQFNDVTSLNEAASKVRGRLAGIIVSAFRHDAGHHQELTDPGFARRVREICDEEQAALILDDVRAGLRLSLDASWSAIGVHPDLSAWGKGLANGEPLAAVLGNELYRDAMTKIFVTGSFWYQAAPMAAAIETLDVLRELNGPRLMGHLGQQLRDGLYEQAQRHGHGIIQSGPPQMPTLMFEDDPKAEKGMAFCGLAIKEGVFLHPWHNMFLSTAHTEEDIGQTLEATDRAFRQLG</sequence>
<dbReference type="Gene3D" id="3.90.1150.10">
    <property type="entry name" value="Aspartate Aminotransferase, domain 1"/>
    <property type="match status" value="1"/>
</dbReference>
<proteinExistence type="predicted"/>
<dbReference type="InterPro" id="IPR015422">
    <property type="entry name" value="PyrdxlP-dep_Trfase_small"/>
</dbReference>
<dbReference type="InterPro" id="IPR015421">
    <property type="entry name" value="PyrdxlP-dep_Trfase_major"/>
</dbReference>
<evidence type="ECO:0008006" key="4">
    <source>
        <dbReference type="Google" id="ProtNLM"/>
    </source>
</evidence>
<dbReference type="PANTHER" id="PTHR43713">
    <property type="entry name" value="GLUTAMATE-1-SEMIALDEHYDE 2,1-AMINOMUTASE"/>
    <property type="match status" value="1"/>
</dbReference>
<comment type="cofactor">
    <cofactor evidence="1">
        <name>pyridoxal 5'-phosphate</name>
        <dbReference type="ChEBI" id="CHEBI:597326"/>
    </cofactor>
</comment>